<organism evidence="2 3">
    <name type="scientific">Trypanosoma cruzi</name>
    <dbReference type="NCBI Taxonomy" id="5693"/>
    <lineage>
        <taxon>Eukaryota</taxon>
        <taxon>Discoba</taxon>
        <taxon>Euglenozoa</taxon>
        <taxon>Kinetoplastea</taxon>
        <taxon>Metakinetoplastina</taxon>
        <taxon>Trypanosomatida</taxon>
        <taxon>Trypanosomatidae</taxon>
        <taxon>Trypanosoma</taxon>
        <taxon>Schizotrypanum</taxon>
    </lineage>
</organism>
<dbReference type="VEuPathDB" id="TriTrypDB:ECC02_004010"/>
<sequence length="208" mass="23252">MFMEELRKTLKDAHLEVLNATGWGTLLDGLAASWRDGGSDMLPFIYRKVSDFVAAVNWSEPFFTYLALFHTLVIVLVLVLTWRASAERIFVVAFFVLLLGWCSSYLNEYGRLHAAEIFVEKGVNYFDRGGLFISVVYFCPIFLVALLLQGRILLQMLRLMVDTKRRQLRKEMADAAAASASKTTATTGRGATDAAAAGMTSFDSKKEK</sequence>
<dbReference type="EMBL" id="PRFC01000120">
    <property type="protein sequence ID" value="PWV06066.1"/>
    <property type="molecule type" value="Genomic_DNA"/>
</dbReference>
<dbReference type="SMR" id="A0A2V2WBQ2"/>
<dbReference type="AlphaFoldDB" id="A0A2V2WBQ2"/>
<keyword evidence="1" id="KW-1133">Transmembrane helix</keyword>
<keyword evidence="1" id="KW-0812">Transmembrane</keyword>
<dbReference type="VEuPathDB" id="TriTrypDB:C3747_120g113"/>
<dbReference type="VEuPathDB" id="TriTrypDB:TCSYLVIO_005347"/>
<dbReference type="VEuPathDB" id="TriTrypDB:C4B63_20g216"/>
<feature type="transmembrane region" description="Helical" evidence="1">
    <location>
        <begin position="131"/>
        <end position="154"/>
    </location>
</feature>
<dbReference type="VEuPathDB" id="TriTrypDB:TcCLB.506727.140"/>
<feature type="transmembrane region" description="Helical" evidence="1">
    <location>
        <begin position="89"/>
        <end position="106"/>
    </location>
</feature>
<evidence type="ECO:0000256" key="1">
    <source>
        <dbReference type="SAM" id="Phobius"/>
    </source>
</evidence>
<dbReference type="VEuPathDB" id="TriTrypDB:TcYC6_0049720"/>
<reference evidence="2 3" key="1">
    <citation type="journal article" date="2018" name="Microb. Genom.">
        <title>Expanding an expanded genome: long-read sequencing of Trypanosoma cruzi.</title>
        <authorList>
            <person name="Berna L."/>
            <person name="Rodriguez M."/>
            <person name="Chiribao M.L."/>
            <person name="Parodi-Talice A."/>
            <person name="Pita S."/>
            <person name="Rijo G."/>
            <person name="Alvarez-Valin F."/>
            <person name="Robello C."/>
        </authorList>
    </citation>
    <scope>NUCLEOTIDE SEQUENCE [LARGE SCALE GENOMIC DNA]</scope>
    <source>
        <strain evidence="2 3">TCC</strain>
    </source>
</reference>
<dbReference type="VEuPathDB" id="TriTrypDB:TcCLB.511529.120"/>
<proteinExistence type="predicted"/>
<dbReference type="Proteomes" id="UP000246078">
    <property type="component" value="Unassembled WGS sequence"/>
</dbReference>
<feature type="transmembrane region" description="Helical" evidence="1">
    <location>
        <begin position="62"/>
        <end position="82"/>
    </location>
</feature>
<dbReference type="VEuPathDB" id="TriTrypDB:TCDM_02735"/>
<accession>A0A2V2WBQ2</accession>
<dbReference type="InterPro" id="IPR026721">
    <property type="entry name" value="TMEM18"/>
</dbReference>
<protein>
    <submittedName>
        <fullName evidence="2">Uncharacterized protein</fullName>
    </submittedName>
</protein>
<dbReference type="VEuPathDB" id="TriTrypDB:Tc_MARK_2713"/>
<dbReference type="VEuPathDB" id="TriTrypDB:TcG_00015"/>
<keyword evidence="1" id="KW-0472">Membrane</keyword>
<dbReference type="OrthoDB" id="411535at2759"/>
<comment type="caution">
    <text evidence="2">The sequence shown here is derived from an EMBL/GenBank/DDBJ whole genome shotgun (WGS) entry which is preliminary data.</text>
</comment>
<evidence type="ECO:0000313" key="3">
    <source>
        <dbReference type="Proteomes" id="UP000246078"/>
    </source>
</evidence>
<dbReference type="VEuPathDB" id="TriTrypDB:TcCL_NonESM01882"/>
<name>A0A2V2WBQ2_TRYCR</name>
<evidence type="ECO:0000313" key="2">
    <source>
        <dbReference type="EMBL" id="PWV06066.1"/>
    </source>
</evidence>
<dbReference type="VEuPathDB" id="TriTrypDB:TcBrA4_0035680"/>
<gene>
    <name evidence="2" type="ORF">C3747_120g113</name>
</gene>
<dbReference type="OMA" id="HVVVWVA"/>
<dbReference type="VEuPathDB" id="TriTrypDB:BCY84_01492"/>
<dbReference type="Pfam" id="PF14770">
    <property type="entry name" value="TMEM18"/>
    <property type="match status" value="1"/>
</dbReference>